<keyword evidence="3" id="KW-0808">Transferase</keyword>
<gene>
    <name evidence="11" type="ORF">FMM08_08745</name>
</gene>
<dbReference type="SMART" id="SM00220">
    <property type="entry name" value="S_TKc"/>
    <property type="match status" value="1"/>
</dbReference>
<feature type="binding site" evidence="7">
    <location>
        <position position="39"/>
    </location>
    <ligand>
        <name>ATP</name>
        <dbReference type="ChEBI" id="CHEBI:30616"/>
    </ligand>
</feature>
<evidence type="ECO:0000256" key="6">
    <source>
        <dbReference type="ARBA" id="ARBA00022840"/>
    </source>
</evidence>
<dbReference type="FunFam" id="1.10.510.10:FF:000021">
    <property type="entry name" value="Serine/threonine protein kinase"/>
    <property type="match status" value="1"/>
</dbReference>
<feature type="transmembrane region" description="Helical" evidence="9">
    <location>
        <begin position="365"/>
        <end position="392"/>
    </location>
</feature>
<keyword evidence="9" id="KW-0472">Membrane</keyword>
<keyword evidence="2 11" id="KW-0723">Serine/threonine-protein kinase</keyword>
<feature type="compositionally biased region" description="Pro residues" evidence="8">
    <location>
        <begin position="319"/>
        <end position="333"/>
    </location>
</feature>
<feature type="domain" description="Protein kinase" evidence="10">
    <location>
        <begin position="10"/>
        <end position="273"/>
    </location>
</feature>
<dbReference type="SUPFAM" id="SSF56112">
    <property type="entry name" value="Protein kinase-like (PK-like)"/>
    <property type="match status" value="1"/>
</dbReference>
<keyword evidence="9" id="KW-0812">Transmembrane</keyword>
<name>A0A5C8ZGY8_9ACTN</name>
<dbReference type="Gene3D" id="1.10.510.10">
    <property type="entry name" value="Transferase(Phosphotransferase) domain 1"/>
    <property type="match status" value="1"/>
</dbReference>
<keyword evidence="4 7" id="KW-0547">Nucleotide-binding</keyword>
<dbReference type="InterPro" id="IPR008271">
    <property type="entry name" value="Ser/Thr_kinase_AS"/>
</dbReference>
<evidence type="ECO:0000256" key="7">
    <source>
        <dbReference type="PROSITE-ProRule" id="PRU10141"/>
    </source>
</evidence>
<evidence type="ECO:0000313" key="12">
    <source>
        <dbReference type="Proteomes" id="UP000321234"/>
    </source>
</evidence>
<sequence length="591" mass="60350">MEVGDRFGGYRLDAQLGRGGMGVVYEAYDTVRERRVALKVLVPHLADDETFRARFLREARTVAGLSSPHTVPVHDFGVLDGHLFLDMALVDGSDLAVLLARGPLSPVRAVGIAEQVADALDTAHERGLVHRDVKPANVLLARRRPDQPDFAYLSDFGLARSTSGSDGLTATGTVVGTADYMSPEQIEGRPVDARSDVYALGCLLFHCLAGRPPYTGSNQVLVLDAHRTAAPPLLPAGGTWGDLDAVVARALAKDPSQRFPSAGALATAARAALASAAASGSAPTVIGPRTDPTPTVDRHTPPPASEAATGPAAASWQHEPPPPSWQPQPPPPGAAGLQHLQHQMAQASPTGTVGAPRPQGLSRRAVVGVVLGSVALVVVLGGAAALALGIALNGGSSSANGTSTGTTTSGSSQSGGQPSPSDPALGATPAGEVLPEDAALMQQLPADLTGCRSAALDEYGGEASVAAVACLARSLPGAQVNALAYPDEASRDAAFAAYSGPDATGDVRCPEVGGVGPWSSPDGTSGGRALCYLVTDPASDDGAEYAVMTWSVTGRAFFLVVHDADGTDPAPLYDWQQRHAAHYGTGTATSS</sequence>
<dbReference type="InterPro" id="IPR017441">
    <property type="entry name" value="Protein_kinase_ATP_BS"/>
</dbReference>
<keyword evidence="12" id="KW-1185">Reference proteome</keyword>
<proteinExistence type="predicted"/>
<evidence type="ECO:0000256" key="2">
    <source>
        <dbReference type="ARBA" id="ARBA00022527"/>
    </source>
</evidence>
<comment type="caution">
    <text evidence="11">The sequence shown here is derived from an EMBL/GenBank/DDBJ whole genome shotgun (WGS) entry which is preliminary data.</text>
</comment>
<dbReference type="PROSITE" id="PS50011">
    <property type="entry name" value="PROTEIN_KINASE_DOM"/>
    <property type="match status" value="1"/>
</dbReference>
<dbReference type="GO" id="GO:0004674">
    <property type="term" value="F:protein serine/threonine kinase activity"/>
    <property type="evidence" value="ECO:0007669"/>
    <property type="project" value="UniProtKB-KW"/>
</dbReference>
<feature type="compositionally biased region" description="Polar residues" evidence="8">
    <location>
        <begin position="340"/>
        <end position="351"/>
    </location>
</feature>
<keyword evidence="6 7" id="KW-0067">ATP-binding</keyword>
<dbReference type="PROSITE" id="PS00107">
    <property type="entry name" value="PROTEIN_KINASE_ATP"/>
    <property type="match status" value="1"/>
</dbReference>
<feature type="region of interest" description="Disordered" evidence="8">
    <location>
        <begin position="395"/>
        <end position="430"/>
    </location>
</feature>
<dbReference type="Gene3D" id="3.30.200.20">
    <property type="entry name" value="Phosphorylase Kinase, domain 1"/>
    <property type="match status" value="1"/>
</dbReference>
<feature type="compositionally biased region" description="Low complexity" evidence="8">
    <location>
        <begin position="395"/>
        <end position="419"/>
    </location>
</feature>
<protein>
    <recommendedName>
        <fullName evidence="1">non-specific serine/threonine protein kinase</fullName>
        <ecNumber evidence="1">2.7.11.1</ecNumber>
    </recommendedName>
</protein>
<dbReference type="InterPro" id="IPR011009">
    <property type="entry name" value="Kinase-like_dom_sf"/>
</dbReference>
<dbReference type="RefSeq" id="WP_147925933.1">
    <property type="nucleotide sequence ID" value="NZ_VKAC01000004.1"/>
</dbReference>
<evidence type="ECO:0000256" key="8">
    <source>
        <dbReference type="SAM" id="MobiDB-lite"/>
    </source>
</evidence>
<dbReference type="EC" id="2.7.11.1" evidence="1"/>
<dbReference type="PANTHER" id="PTHR43289">
    <property type="entry name" value="MITOGEN-ACTIVATED PROTEIN KINASE KINASE KINASE 20-RELATED"/>
    <property type="match status" value="1"/>
</dbReference>
<dbReference type="Pfam" id="PF00069">
    <property type="entry name" value="Pkinase"/>
    <property type="match status" value="1"/>
</dbReference>
<keyword evidence="9" id="KW-1133">Transmembrane helix</keyword>
<dbReference type="OrthoDB" id="9762169at2"/>
<dbReference type="AlphaFoldDB" id="A0A5C8ZGY8"/>
<keyword evidence="5 11" id="KW-0418">Kinase</keyword>
<evidence type="ECO:0000256" key="9">
    <source>
        <dbReference type="SAM" id="Phobius"/>
    </source>
</evidence>
<evidence type="ECO:0000256" key="5">
    <source>
        <dbReference type="ARBA" id="ARBA00022777"/>
    </source>
</evidence>
<dbReference type="PROSITE" id="PS00108">
    <property type="entry name" value="PROTEIN_KINASE_ST"/>
    <property type="match status" value="1"/>
</dbReference>
<reference evidence="11 12" key="1">
    <citation type="submission" date="2019-07" db="EMBL/GenBank/DDBJ databases">
        <title>Quadrisphaera sp. strain DD2A genome sequencing and assembly.</title>
        <authorList>
            <person name="Kim I."/>
        </authorList>
    </citation>
    <scope>NUCLEOTIDE SEQUENCE [LARGE SCALE GENOMIC DNA]</scope>
    <source>
        <strain evidence="11 12">DD2A</strain>
    </source>
</reference>
<feature type="compositionally biased region" description="Low complexity" evidence="8">
    <location>
        <begin position="305"/>
        <end position="315"/>
    </location>
</feature>
<accession>A0A5C8ZGY8</accession>
<dbReference type="InterPro" id="IPR000719">
    <property type="entry name" value="Prot_kinase_dom"/>
</dbReference>
<feature type="region of interest" description="Disordered" evidence="8">
    <location>
        <begin position="277"/>
        <end position="357"/>
    </location>
</feature>
<dbReference type="EMBL" id="VKAC01000004">
    <property type="protein sequence ID" value="TXR56804.1"/>
    <property type="molecule type" value="Genomic_DNA"/>
</dbReference>
<dbReference type="GO" id="GO:0005524">
    <property type="term" value="F:ATP binding"/>
    <property type="evidence" value="ECO:0007669"/>
    <property type="project" value="UniProtKB-UniRule"/>
</dbReference>
<evidence type="ECO:0000256" key="3">
    <source>
        <dbReference type="ARBA" id="ARBA00022679"/>
    </source>
</evidence>
<dbReference type="PANTHER" id="PTHR43289:SF6">
    <property type="entry name" value="SERINE_THREONINE-PROTEIN KINASE NEKL-3"/>
    <property type="match status" value="1"/>
</dbReference>
<organism evidence="11 12">
    <name type="scientific">Quadrisphaera setariae</name>
    <dbReference type="NCBI Taxonomy" id="2593304"/>
    <lineage>
        <taxon>Bacteria</taxon>
        <taxon>Bacillati</taxon>
        <taxon>Actinomycetota</taxon>
        <taxon>Actinomycetes</taxon>
        <taxon>Kineosporiales</taxon>
        <taxon>Kineosporiaceae</taxon>
        <taxon>Quadrisphaera</taxon>
    </lineage>
</organism>
<evidence type="ECO:0000256" key="4">
    <source>
        <dbReference type="ARBA" id="ARBA00022741"/>
    </source>
</evidence>
<dbReference type="Proteomes" id="UP000321234">
    <property type="component" value="Unassembled WGS sequence"/>
</dbReference>
<evidence type="ECO:0000313" key="11">
    <source>
        <dbReference type="EMBL" id="TXR56804.1"/>
    </source>
</evidence>
<evidence type="ECO:0000259" key="10">
    <source>
        <dbReference type="PROSITE" id="PS50011"/>
    </source>
</evidence>
<evidence type="ECO:0000256" key="1">
    <source>
        <dbReference type="ARBA" id="ARBA00012513"/>
    </source>
</evidence>
<dbReference type="CDD" id="cd14014">
    <property type="entry name" value="STKc_PknB_like"/>
    <property type="match status" value="1"/>
</dbReference>